<proteinExistence type="predicted"/>
<dbReference type="STRING" id="561720.SAMN06275492_12618"/>
<keyword evidence="2" id="KW-1185">Reference proteome</keyword>
<dbReference type="AlphaFoldDB" id="A0A1X7KFW5"/>
<sequence>MKENLRFDPSAVEAVSSYLTDPSNPVVSRLLEVMAPYGTPEEINGKARAAGELDNLLGRLEAEKSPYLSDVLWLKERRDSGDFVSLAEYRRSVVGSDLEISKEAQDRAVTLEISALQFFPWLIAEAKQAIEKKEVMPGRFIRVRNMAEQVADQGDILAVAASMKIMGASLVESLDTRGTDGSNVHLGGPDTITGYFGGIGQPNDYCYRWVDEFLKYYTQYGVQQVLNINSGTVLLGYLLYRLGVDIQFKISVFMGNDNPAAALWTLMMARFLAREDGTTPLAGFNLSNSCDVETVKAIADIRKALGLEKDVRIEHHITEPWKHIVRQPYCRRDDLLDLAASVGNISAKHEGGDPEVEGALDDPASLTDYFIPKADILAQGLMEKLQRDYLLKHDSLNHTARSLTEKGFAFLAAPLLHSRS</sequence>
<protein>
    <submittedName>
        <fullName evidence="1">Uncharacterized protein</fullName>
    </submittedName>
</protein>
<evidence type="ECO:0000313" key="2">
    <source>
        <dbReference type="Proteomes" id="UP000193355"/>
    </source>
</evidence>
<dbReference type="EMBL" id="FXBB01000026">
    <property type="protein sequence ID" value="SMG39461.1"/>
    <property type="molecule type" value="Genomic_DNA"/>
</dbReference>
<reference evidence="2" key="1">
    <citation type="submission" date="2017-04" db="EMBL/GenBank/DDBJ databases">
        <authorList>
            <person name="Varghese N."/>
            <person name="Submissions S."/>
        </authorList>
    </citation>
    <scope>NUCLEOTIDE SEQUENCE [LARGE SCALE GENOMIC DNA]</scope>
    <source>
        <strain evidence="2">USBA 82</strain>
    </source>
</reference>
<name>A0A1X7KFW5_9BACT</name>
<dbReference type="Proteomes" id="UP000193355">
    <property type="component" value="Unassembled WGS sequence"/>
</dbReference>
<dbReference type="OrthoDB" id="965at2"/>
<accession>A0A1X7KFW5</accession>
<gene>
    <name evidence="1" type="ORF">SAMN06275492_12618</name>
</gene>
<evidence type="ECO:0000313" key="1">
    <source>
        <dbReference type="EMBL" id="SMG39461.1"/>
    </source>
</evidence>
<organism evidence="1 2">
    <name type="scientific">Dethiosulfovibrio salsuginis</name>
    <dbReference type="NCBI Taxonomy" id="561720"/>
    <lineage>
        <taxon>Bacteria</taxon>
        <taxon>Thermotogati</taxon>
        <taxon>Synergistota</taxon>
        <taxon>Synergistia</taxon>
        <taxon>Synergistales</taxon>
        <taxon>Dethiosulfovibrionaceae</taxon>
        <taxon>Dethiosulfovibrio</taxon>
    </lineage>
</organism>
<dbReference type="RefSeq" id="WP_085545116.1">
    <property type="nucleotide sequence ID" value="NZ_FXBB01000026.1"/>
</dbReference>